<feature type="domain" description="Xylanolytic transcriptional activator regulatory" evidence="6">
    <location>
        <begin position="771"/>
        <end position="844"/>
    </location>
</feature>
<dbReference type="InterPro" id="IPR007219">
    <property type="entry name" value="XnlR_reg_dom"/>
</dbReference>
<evidence type="ECO:0000256" key="1">
    <source>
        <dbReference type="ARBA" id="ARBA00001311"/>
    </source>
</evidence>
<dbReference type="Gene3D" id="3.90.1300.10">
    <property type="entry name" value="Amidase signature (AS) domain"/>
    <property type="match status" value="1"/>
</dbReference>
<evidence type="ECO:0000256" key="2">
    <source>
        <dbReference type="ARBA" id="ARBA00009199"/>
    </source>
</evidence>
<dbReference type="GO" id="GO:0004040">
    <property type="term" value="F:amidase activity"/>
    <property type="evidence" value="ECO:0007669"/>
    <property type="project" value="UniProtKB-EC"/>
</dbReference>
<comment type="caution">
    <text evidence="7">The sequence shown here is derived from an EMBL/GenBank/DDBJ whole genome shotgun (WGS) entry which is preliminary data.</text>
</comment>
<dbReference type="SMART" id="SM00906">
    <property type="entry name" value="Fungal_trans"/>
    <property type="match status" value="1"/>
</dbReference>
<keyword evidence="8" id="KW-1185">Reference proteome</keyword>
<organism evidence="7 8">
    <name type="scientific">Penicillium polonicum</name>
    <dbReference type="NCBI Taxonomy" id="60169"/>
    <lineage>
        <taxon>Eukaryota</taxon>
        <taxon>Fungi</taxon>
        <taxon>Dikarya</taxon>
        <taxon>Ascomycota</taxon>
        <taxon>Pezizomycotina</taxon>
        <taxon>Eurotiomycetes</taxon>
        <taxon>Eurotiomycetidae</taxon>
        <taxon>Eurotiales</taxon>
        <taxon>Aspergillaceae</taxon>
        <taxon>Penicillium</taxon>
    </lineage>
</organism>
<proteinExistence type="inferred from homology"/>
<dbReference type="InterPro" id="IPR020556">
    <property type="entry name" value="Amidase_CS"/>
</dbReference>
<dbReference type="Pfam" id="PF01425">
    <property type="entry name" value="Amidase"/>
    <property type="match status" value="1"/>
</dbReference>
<dbReference type="EMBL" id="MDYM01000011">
    <property type="protein sequence ID" value="OQD62653.1"/>
    <property type="molecule type" value="Genomic_DNA"/>
</dbReference>
<sequence>MTNATNSDWSRRASLFKKQLDAKIPAEWKKLSPDIEASQNVIDAVAQSGILSETELQILRLDAVELIEAIALRKYTSFQATNAYAKAAAIAQKLTNCLVDWFHEEALERAAWLDKQLEQTGTVVGPLHGLPISLKDICGIAGHECTAGFLSFAGNKVPDADGTLVAILRQAGAVFIVKTAVPQAIMHIETDCFLGPCTNPYNRTLTPGGSSGGESALIAMKASVMGVGTDIGGSIRAPAAVTGIWGFKPTASRTPKYGNVSTMSGQEAIMGAYGPMGRSVRDMNLFMKVVLAVEPWKIDPTQVAMPWRIEEPTWRGGATTPTIGVMWDDGVVLPHLPIARALKYAVEKLRVAGFTVVEYKAYSSKEAWDIISQLYFTDGGERIKKYCADSGEPVMEMTKWIVEQNSRPRSSLEVFDLVSQRDGYRARYNKHFQAAGVDVVLCPAGYGPAQPLGTTKWWGYTSLWNLVDYPGGVFPTGLSVDPVVDSPVSRQAFYSDLDRELWSEYDPKRLVDAPLSLQVIGARWEDEKALAAMTHISEVGLKETSLPTESAEEPHLPSWSSIIRNECDLTEEDPDLPIVHPESLEWYDDEENESHFLAQDAFLDLTLQDVTEATGSDTTGHIAFRQVSSDPRFPVYFVKQRPLLYGHMPTTSRMDFDAVRDECSSAGPSVFMQAISNLQQNTLPVIPIINSVRLEAACTGSSSVGPLPHGLLACAVAHTIPDSPNLQPHLQKVWTHVINSLEDEFRTPRLATLQVAILAIASRPCENIGQRDVLVSKSVAVAYLLGLHMDPARWELPIWERSLRKRLWWTLFIFDKWRALVYGRPSFIHSTEWHVSIPNLQDCDWGRYSAPELIISFKAFIYMCRMTQIVDSVVQSFMSVKSLLDPPAPFVKVALLEDVNKKLAALEEEMPESFKWNETAAGGNTMPTGVRSAQLSMLGLRIIVYRLHLNVAYRDIPLQYNSVAHIATDICKDMVDFLDTLTGPDLRLFWFPYTADHISNCCSLLLRIAIRGKTAHTTEAIIAEQLVQRLVDRLIELYETHKWDIAEAALRRLGPPLLAARKTVDSADIIHRNIASMVSRNSLGMFPRSEHAEAGHRGEDPGNTGLSFSMGLDSGLGSFWGTENILWEFPSWGSDEGIPGGHPI</sequence>
<evidence type="ECO:0000256" key="5">
    <source>
        <dbReference type="ARBA" id="ARBA00023242"/>
    </source>
</evidence>
<dbReference type="GO" id="GO:0008270">
    <property type="term" value="F:zinc ion binding"/>
    <property type="evidence" value="ECO:0007669"/>
    <property type="project" value="InterPro"/>
</dbReference>
<evidence type="ECO:0000256" key="3">
    <source>
        <dbReference type="ARBA" id="ARBA00012922"/>
    </source>
</evidence>
<dbReference type="AlphaFoldDB" id="A0A1V6NDC7"/>
<protein>
    <recommendedName>
        <fullName evidence="3">amidase</fullName>
        <ecNumber evidence="3">3.5.1.4</ecNumber>
    </recommendedName>
</protein>
<dbReference type="CDD" id="cd12148">
    <property type="entry name" value="fungal_TF_MHR"/>
    <property type="match status" value="1"/>
</dbReference>
<dbReference type="Pfam" id="PF04082">
    <property type="entry name" value="Fungal_trans"/>
    <property type="match status" value="1"/>
</dbReference>
<evidence type="ECO:0000256" key="4">
    <source>
        <dbReference type="ARBA" id="ARBA00022801"/>
    </source>
</evidence>
<gene>
    <name evidence="7" type="ORF">PENPOL_c011G02824</name>
</gene>
<evidence type="ECO:0000259" key="6">
    <source>
        <dbReference type="SMART" id="SM00906"/>
    </source>
</evidence>
<evidence type="ECO:0000313" key="7">
    <source>
        <dbReference type="EMBL" id="OQD62653.1"/>
    </source>
</evidence>
<dbReference type="InterPro" id="IPR036928">
    <property type="entry name" value="AS_sf"/>
</dbReference>
<comment type="similarity">
    <text evidence="2">Belongs to the amidase family.</text>
</comment>
<accession>A0A1V6NDC7</accession>
<dbReference type="Proteomes" id="UP000191408">
    <property type="component" value="Unassembled WGS sequence"/>
</dbReference>
<name>A0A1V6NDC7_PENPO</name>
<dbReference type="InterPro" id="IPR023631">
    <property type="entry name" value="Amidase_dom"/>
</dbReference>
<dbReference type="PANTHER" id="PTHR46072">
    <property type="entry name" value="AMIDASE-RELATED-RELATED"/>
    <property type="match status" value="1"/>
</dbReference>
<evidence type="ECO:0000313" key="8">
    <source>
        <dbReference type="Proteomes" id="UP000191408"/>
    </source>
</evidence>
<dbReference type="GO" id="GO:0003677">
    <property type="term" value="F:DNA binding"/>
    <property type="evidence" value="ECO:0007669"/>
    <property type="project" value="InterPro"/>
</dbReference>
<dbReference type="SUPFAM" id="SSF75304">
    <property type="entry name" value="Amidase signature (AS) enzymes"/>
    <property type="match status" value="1"/>
</dbReference>
<dbReference type="EC" id="3.5.1.4" evidence="3"/>
<keyword evidence="4" id="KW-0378">Hydrolase</keyword>
<dbReference type="STRING" id="60169.A0A1V6NDC7"/>
<reference evidence="8" key="1">
    <citation type="journal article" date="2017" name="Nat. Microbiol.">
        <title>Global analysis of biosynthetic gene clusters reveals vast potential of secondary metabolite production in Penicillium species.</title>
        <authorList>
            <person name="Nielsen J.C."/>
            <person name="Grijseels S."/>
            <person name="Prigent S."/>
            <person name="Ji B."/>
            <person name="Dainat J."/>
            <person name="Nielsen K.F."/>
            <person name="Frisvad J.C."/>
            <person name="Workman M."/>
            <person name="Nielsen J."/>
        </authorList>
    </citation>
    <scope>NUCLEOTIDE SEQUENCE [LARGE SCALE GENOMIC DNA]</scope>
    <source>
        <strain evidence="8">IBT 4502</strain>
    </source>
</reference>
<dbReference type="GO" id="GO:0006351">
    <property type="term" value="P:DNA-templated transcription"/>
    <property type="evidence" value="ECO:0007669"/>
    <property type="project" value="InterPro"/>
</dbReference>
<keyword evidence="5" id="KW-0539">Nucleus</keyword>
<dbReference type="PROSITE" id="PS00571">
    <property type="entry name" value="AMIDASES"/>
    <property type="match status" value="1"/>
</dbReference>
<dbReference type="PANTHER" id="PTHR46072:SF4">
    <property type="entry name" value="AMIDASE C550.07-RELATED"/>
    <property type="match status" value="1"/>
</dbReference>
<comment type="catalytic activity">
    <reaction evidence="1">
        <text>a monocarboxylic acid amide + H2O = a monocarboxylate + NH4(+)</text>
        <dbReference type="Rhea" id="RHEA:12020"/>
        <dbReference type="ChEBI" id="CHEBI:15377"/>
        <dbReference type="ChEBI" id="CHEBI:28938"/>
        <dbReference type="ChEBI" id="CHEBI:35757"/>
        <dbReference type="ChEBI" id="CHEBI:83628"/>
        <dbReference type="EC" id="3.5.1.4"/>
    </reaction>
</comment>